<dbReference type="PROSITE" id="PS50011">
    <property type="entry name" value="PROTEIN_KINASE_DOM"/>
    <property type="match status" value="1"/>
</dbReference>
<feature type="transmembrane region" description="Helical" evidence="8">
    <location>
        <begin position="400"/>
        <end position="422"/>
    </location>
</feature>
<dbReference type="PROSITE" id="PS00107">
    <property type="entry name" value="PROTEIN_KINASE_ATP"/>
    <property type="match status" value="1"/>
</dbReference>
<feature type="binding site" evidence="7">
    <location>
        <position position="50"/>
    </location>
    <ligand>
        <name>ATP</name>
        <dbReference type="ChEBI" id="CHEBI:30616"/>
    </ligand>
</feature>
<dbReference type="InterPro" id="IPR000719">
    <property type="entry name" value="Prot_kinase_dom"/>
</dbReference>
<keyword evidence="4 7" id="KW-0547">Nucleotide-binding</keyword>
<comment type="caution">
    <text evidence="10">The sequence shown here is derived from an EMBL/GenBank/DDBJ whole genome shotgun (WGS) entry which is preliminary data.</text>
</comment>
<dbReference type="CDD" id="cd14014">
    <property type="entry name" value="STKc_PknB_like"/>
    <property type="match status" value="1"/>
</dbReference>
<sequence length="426" mass="44473">MTGSSPSPHVAGPDYLVAGRYRLQSRLGGGGMGTVWLARDVLLDREVALKQIADTVGLQADRAESLRTRALHEGRVLSKLTGPHITRVFDVTLDQGAPWIVLEYVPSCSLAQVLHMTGTLPPQQAAQIGAQVADAMTEAHGAGILHRDIKPGNILIADRGTTAGVVKISDFGIARAAPAAEPAAVAGFPDPAGVGEDVIVGTPAYFAPEIARGHTPTTSSDVFSLGAALYTAIEGLPPFGVDEDHAVVLHNVARGEVTAPLSEHPAMGVVLAMLEPDPARRPTMAEARDRLAHVAAGDELDPGLMLTSPLLAPDGRIPVWVRRAGGIRQRSKAVPGSTVGGLIAVQHATPLDQVRKPDNPALATLTWGAQAHAEPARIHADASSRVPRHSTPATAPGYAWFLRAAIVAGIAVVLVLILVLLVTSIF</sequence>
<dbReference type="Proteomes" id="UP001500839">
    <property type="component" value="Unassembled WGS sequence"/>
</dbReference>
<evidence type="ECO:0000256" key="8">
    <source>
        <dbReference type="SAM" id="Phobius"/>
    </source>
</evidence>
<dbReference type="SUPFAM" id="SSF56112">
    <property type="entry name" value="Protein kinase-like (PK-like)"/>
    <property type="match status" value="1"/>
</dbReference>
<dbReference type="PANTHER" id="PTHR43289:SF6">
    <property type="entry name" value="SERINE_THREONINE-PROTEIN KINASE NEKL-3"/>
    <property type="match status" value="1"/>
</dbReference>
<dbReference type="EC" id="2.7.11.1" evidence="1"/>
<evidence type="ECO:0000256" key="7">
    <source>
        <dbReference type="PROSITE-ProRule" id="PRU10141"/>
    </source>
</evidence>
<keyword evidence="8" id="KW-1133">Transmembrane helix</keyword>
<keyword evidence="8" id="KW-0472">Membrane</keyword>
<keyword evidence="6 7" id="KW-0067">ATP-binding</keyword>
<name>A0ABP9CBD4_9ACTN</name>
<dbReference type="PROSITE" id="PS00108">
    <property type="entry name" value="PROTEIN_KINASE_ST"/>
    <property type="match status" value="1"/>
</dbReference>
<dbReference type="SMART" id="SM00220">
    <property type="entry name" value="S_TKc"/>
    <property type="match status" value="1"/>
</dbReference>
<dbReference type="InterPro" id="IPR008271">
    <property type="entry name" value="Ser/Thr_kinase_AS"/>
</dbReference>
<keyword evidence="11" id="KW-1185">Reference proteome</keyword>
<keyword evidence="3" id="KW-0808">Transferase</keyword>
<dbReference type="EMBL" id="BAABKQ010000001">
    <property type="protein sequence ID" value="GAA4807827.1"/>
    <property type="molecule type" value="Genomic_DNA"/>
</dbReference>
<evidence type="ECO:0000256" key="6">
    <source>
        <dbReference type="ARBA" id="ARBA00022840"/>
    </source>
</evidence>
<organism evidence="10 11">
    <name type="scientific">Tomitella cavernea</name>
    <dbReference type="NCBI Taxonomy" id="1387982"/>
    <lineage>
        <taxon>Bacteria</taxon>
        <taxon>Bacillati</taxon>
        <taxon>Actinomycetota</taxon>
        <taxon>Actinomycetes</taxon>
        <taxon>Mycobacteriales</taxon>
        <taxon>Tomitella</taxon>
    </lineage>
</organism>
<feature type="domain" description="Protein kinase" evidence="9">
    <location>
        <begin position="21"/>
        <end position="296"/>
    </location>
</feature>
<evidence type="ECO:0000313" key="11">
    <source>
        <dbReference type="Proteomes" id="UP001500839"/>
    </source>
</evidence>
<keyword evidence="8" id="KW-0812">Transmembrane</keyword>
<dbReference type="InterPro" id="IPR011009">
    <property type="entry name" value="Kinase-like_dom_sf"/>
</dbReference>
<dbReference type="Gene3D" id="1.10.510.10">
    <property type="entry name" value="Transferase(Phosphotransferase) domain 1"/>
    <property type="match status" value="1"/>
</dbReference>
<proteinExistence type="predicted"/>
<dbReference type="PANTHER" id="PTHR43289">
    <property type="entry name" value="MITOGEN-ACTIVATED PROTEIN KINASE KINASE KINASE 20-RELATED"/>
    <property type="match status" value="1"/>
</dbReference>
<dbReference type="InterPro" id="IPR017441">
    <property type="entry name" value="Protein_kinase_ATP_BS"/>
</dbReference>
<dbReference type="RefSeq" id="WP_307810621.1">
    <property type="nucleotide sequence ID" value="NZ_BAABKQ010000001.1"/>
</dbReference>
<evidence type="ECO:0000256" key="4">
    <source>
        <dbReference type="ARBA" id="ARBA00022741"/>
    </source>
</evidence>
<keyword evidence="2" id="KW-0723">Serine/threonine-protein kinase</keyword>
<protein>
    <recommendedName>
        <fullName evidence="1">non-specific serine/threonine protein kinase</fullName>
        <ecNumber evidence="1">2.7.11.1</ecNumber>
    </recommendedName>
</protein>
<evidence type="ECO:0000256" key="5">
    <source>
        <dbReference type="ARBA" id="ARBA00022777"/>
    </source>
</evidence>
<evidence type="ECO:0000313" key="10">
    <source>
        <dbReference type="EMBL" id="GAA4807827.1"/>
    </source>
</evidence>
<gene>
    <name evidence="10" type="ORF">GCM10023353_09250</name>
</gene>
<evidence type="ECO:0000256" key="3">
    <source>
        <dbReference type="ARBA" id="ARBA00022679"/>
    </source>
</evidence>
<evidence type="ECO:0000259" key="9">
    <source>
        <dbReference type="PROSITE" id="PS50011"/>
    </source>
</evidence>
<evidence type="ECO:0000256" key="1">
    <source>
        <dbReference type="ARBA" id="ARBA00012513"/>
    </source>
</evidence>
<evidence type="ECO:0000256" key="2">
    <source>
        <dbReference type="ARBA" id="ARBA00022527"/>
    </source>
</evidence>
<accession>A0ABP9CBD4</accession>
<dbReference type="Pfam" id="PF00069">
    <property type="entry name" value="Pkinase"/>
    <property type="match status" value="1"/>
</dbReference>
<keyword evidence="5" id="KW-0418">Kinase</keyword>
<reference evidence="11" key="1">
    <citation type="journal article" date="2019" name="Int. J. Syst. Evol. Microbiol.">
        <title>The Global Catalogue of Microorganisms (GCM) 10K type strain sequencing project: providing services to taxonomists for standard genome sequencing and annotation.</title>
        <authorList>
            <consortium name="The Broad Institute Genomics Platform"/>
            <consortium name="The Broad Institute Genome Sequencing Center for Infectious Disease"/>
            <person name="Wu L."/>
            <person name="Ma J."/>
        </authorList>
    </citation>
    <scope>NUCLEOTIDE SEQUENCE [LARGE SCALE GENOMIC DNA]</scope>
    <source>
        <strain evidence="11">JCM 18542</strain>
    </source>
</reference>
<dbReference type="Gene3D" id="3.30.200.20">
    <property type="entry name" value="Phosphorylase Kinase, domain 1"/>
    <property type="match status" value="1"/>
</dbReference>